<dbReference type="Proteomes" id="UP001321760">
    <property type="component" value="Unassembled WGS sequence"/>
</dbReference>
<keyword evidence="3" id="KW-1185">Reference proteome</keyword>
<dbReference type="Gene3D" id="2.60.20.10">
    <property type="entry name" value="Crystallins"/>
    <property type="match status" value="1"/>
</dbReference>
<comment type="caution">
    <text evidence="2">The sequence shown here is derived from an EMBL/GenBank/DDBJ whole genome shotgun (WGS) entry which is preliminary data.</text>
</comment>
<reference evidence="2" key="1">
    <citation type="journal article" date="2023" name="Mol. Phylogenet. Evol.">
        <title>Genome-scale phylogeny and comparative genomics of the fungal order Sordariales.</title>
        <authorList>
            <person name="Hensen N."/>
            <person name="Bonometti L."/>
            <person name="Westerberg I."/>
            <person name="Brannstrom I.O."/>
            <person name="Guillou S."/>
            <person name="Cros-Aarteil S."/>
            <person name="Calhoun S."/>
            <person name="Haridas S."/>
            <person name="Kuo A."/>
            <person name="Mondo S."/>
            <person name="Pangilinan J."/>
            <person name="Riley R."/>
            <person name="LaButti K."/>
            <person name="Andreopoulos B."/>
            <person name="Lipzen A."/>
            <person name="Chen C."/>
            <person name="Yan M."/>
            <person name="Daum C."/>
            <person name="Ng V."/>
            <person name="Clum A."/>
            <person name="Steindorff A."/>
            <person name="Ohm R.A."/>
            <person name="Martin F."/>
            <person name="Silar P."/>
            <person name="Natvig D.O."/>
            <person name="Lalanne C."/>
            <person name="Gautier V."/>
            <person name="Ament-Velasquez S.L."/>
            <person name="Kruys A."/>
            <person name="Hutchinson M.I."/>
            <person name="Powell A.J."/>
            <person name="Barry K."/>
            <person name="Miller A.N."/>
            <person name="Grigoriev I.V."/>
            <person name="Debuchy R."/>
            <person name="Gladieux P."/>
            <person name="Hiltunen Thoren M."/>
            <person name="Johannesson H."/>
        </authorList>
    </citation>
    <scope>NUCLEOTIDE SEQUENCE</scope>
    <source>
        <strain evidence="2">PSN243</strain>
    </source>
</reference>
<proteinExistence type="predicted"/>
<dbReference type="AlphaFoldDB" id="A0AAV9G2J2"/>
<feature type="chain" id="PRO_5043361919" description="Cyanovirin-N domain-containing protein" evidence="1">
    <location>
        <begin position="21"/>
        <end position="121"/>
    </location>
</feature>
<keyword evidence="1" id="KW-0732">Signal</keyword>
<sequence>MFNFRTVATLLAVGVLSATAFPAAEFESRQSGIQITYCTDIELRGNCHTPTVHLNHCHDVPGDFNDRISSFKNLDKGQGQCTWYEHGGCTGQKYKKDEDMKLHDGNGKFNDFISSVICTPK</sequence>
<reference evidence="2" key="2">
    <citation type="submission" date="2023-05" db="EMBL/GenBank/DDBJ databases">
        <authorList>
            <consortium name="Lawrence Berkeley National Laboratory"/>
            <person name="Steindorff A."/>
            <person name="Hensen N."/>
            <person name="Bonometti L."/>
            <person name="Westerberg I."/>
            <person name="Brannstrom I.O."/>
            <person name="Guillou S."/>
            <person name="Cros-Aarteil S."/>
            <person name="Calhoun S."/>
            <person name="Haridas S."/>
            <person name="Kuo A."/>
            <person name="Mondo S."/>
            <person name="Pangilinan J."/>
            <person name="Riley R."/>
            <person name="Labutti K."/>
            <person name="Andreopoulos B."/>
            <person name="Lipzen A."/>
            <person name="Chen C."/>
            <person name="Yanf M."/>
            <person name="Daum C."/>
            <person name="Ng V."/>
            <person name="Clum A."/>
            <person name="Ohm R."/>
            <person name="Martin F."/>
            <person name="Silar P."/>
            <person name="Natvig D."/>
            <person name="Lalanne C."/>
            <person name="Gautier V."/>
            <person name="Ament-Velasquez S.L."/>
            <person name="Kruys A."/>
            <person name="Hutchinson M.I."/>
            <person name="Powell A.J."/>
            <person name="Barry K."/>
            <person name="Miller A.N."/>
            <person name="Grigoriev I.V."/>
            <person name="Debuchy R."/>
            <person name="Gladieux P."/>
            <person name="Thoren M.H."/>
            <person name="Johannesson H."/>
        </authorList>
    </citation>
    <scope>NUCLEOTIDE SEQUENCE</scope>
    <source>
        <strain evidence="2">PSN243</strain>
    </source>
</reference>
<name>A0AAV9G2J2_9PEZI</name>
<gene>
    <name evidence="2" type="ORF">QBC34DRAFT_363815</name>
</gene>
<evidence type="ECO:0000313" key="2">
    <source>
        <dbReference type="EMBL" id="KAK4442382.1"/>
    </source>
</evidence>
<protein>
    <recommendedName>
        <fullName evidence="4">Cyanovirin-N domain-containing protein</fullName>
    </recommendedName>
</protein>
<organism evidence="2 3">
    <name type="scientific">Podospora aff. communis PSN243</name>
    <dbReference type="NCBI Taxonomy" id="3040156"/>
    <lineage>
        <taxon>Eukaryota</taxon>
        <taxon>Fungi</taxon>
        <taxon>Dikarya</taxon>
        <taxon>Ascomycota</taxon>
        <taxon>Pezizomycotina</taxon>
        <taxon>Sordariomycetes</taxon>
        <taxon>Sordariomycetidae</taxon>
        <taxon>Sordariales</taxon>
        <taxon>Podosporaceae</taxon>
        <taxon>Podospora</taxon>
    </lineage>
</organism>
<feature type="signal peptide" evidence="1">
    <location>
        <begin position="1"/>
        <end position="20"/>
    </location>
</feature>
<dbReference type="EMBL" id="MU866018">
    <property type="protein sequence ID" value="KAK4442382.1"/>
    <property type="molecule type" value="Genomic_DNA"/>
</dbReference>
<accession>A0AAV9G2J2</accession>
<evidence type="ECO:0008006" key="4">
    <source>
        <dbReference type="Google" id="ProtNLM"/>
    </source>
</evidence>
<dbReference type="SUPFAM" id="SSF49695">
    <property type="entry name" value="gamma-Crystallin-like"/>
    <property type="match status" value="1"/>
</dbReference>
<dbReference type="InterPro" id="IPR011024">
    <property type="entry name" value="G_crystallin-like"/>
</dbReference>
<evidence type="ECO:0000256" key="1">
    <source>
        <dbReference type="SAM" id="SignalP"/>
    </source>
</evidence>
<evidence type="ECO:0000313" key="3">
    <source>
        <dbReference type="Proteomes" id="UP001321760"/>
    </source>
</evidence>